<comment type="caution">
    <text evidence="1">The sequence shown here is derived from an EMBL/GenBank/DDBJ whole genome shotgun (WGS) entry which is preliminary data.</text>
</comment>
<evidence type="ECO:0000313" key="2">
    <source>
        <dbReference type="Proteomes" id="UP000700334"/>
    </source>
</evidence>
<sequence length="104" mass="11857">RTQHSISRDLCQVLLMLFLQDAHPPYLWVKVQSPRMKLRGLAAQSQEMGGGMSPGNCSFTLPHDWRDCTACDKETRHILICQLRMFSLWTSLLAIITPSLQRSS</sequence>
<dbReference type="EMBL" id="JAGFMF010011393">
    <property type="protein sequence ID" value="KAG8524199.1"/>
    <property type="molecule type" value="Genomic_DNA"/>
</dbReference>
<proteinExistence type="predicted"/>
<dbReference type="Proteomes" id="UP000700334">
    <property type="component" value="Unassembled WGS sequence"/>
</dbReference>
<evidence type="ECO:0000313" key="1">
    <source>
        <dbReference type="EMBL" id="KAG8524199.1"/>
    </source>
</evidence>
<keyword evidence="2" id="KW-1185">Reference proteome</keyword>
<accession>A0A8J6DXG4</accession>
<protein>
    <submittedName>
        <fullName evidence="1">Uncharacterized protein</fullName>
    </submittedName>
</protein>
<dbReference type="AlphaFoldDB" id="A0A8J6DXG4"/>
<name>A0A8J6DXG4_GALPY</name>
<reference evidence="1" key="1">
    <citation type="journal article" date="2021" name="Evol. Appl.">
        <title>The genome of the Pyrenean desman and the effects of bottlenecks and inbreeding on the genomic landscape of an endangered species.</title>
        <authorList>
            <person name="Escoda L."/>
            <person name="Castresana J."/>
        </authorList>
    </citation>
    <scope>NUCLEOTIDE SEQUENCE</scope>
    <source>
        <strain evidence="1">IBE-C5619</strain>
    </source>
</reference>
<organism evidence="1 2">
    <name type="scientific">Galemys pyrenaicus</name>
    <name type="common">Iberian desman</name>
    <name type="synonym">Pyrenean desman</name>
    <dbReference type="NCBI Taxonomy" id="202257"/>
    <lineage>
        <taxon>Eukaryota</taxon>
        <taxon>Metazoa</taxon>
        <taxon>Chordata</taxon>
        <taxon>Craniata</taxon>
        <taxon>Vertebrata</taxon>
        <taxon>Euteleostomi</taxon>
        <taxon>Mammalia</taxon>
        <taxon>Eutheria</taxon>
        <taxon>Laurasiatheria</taxon>
        <taxon>Eulipotyphla</taxon>
        <taxon>Talpidae</taxon>
        <taxon>Galemys</taxon>
    </lineage>
</organism>
<gene>
    <name evidence="1" type="ORF">J0S82_008483</name>
</gene>
<feature type="non-terminal residue" evidence="1">
    <location>
        <position position="104"/>
    </location>
</feature>